<dbReference type="STRING" id="135739.BTO32_07150"/>
<feature type="domain" description="Phosphoribosyltransferase" evidence="1">
    <location>
        <begin position="38"/>
        <end position="191"/>
    </location>
</feature>
<dbReference type="SUPFAM" id="SSF53271">
    <property type="entry name" value="PRTase-like"/>
    <property type="match status" value="1"/>
</dbReference>
<dbReference type="EMBL" id="MSCW01000005">
    <property type="protein sequence ID" value="ONF44060.1"/>
    <property type="molecule type" value="Genomic_DNA"/>
</dbReference>
<accession>A0A1V2DUD0</accession>
<dbReference type="Pfam" id="PF00156">
    <property type="entry name" value="Pribosyltran"/>
    <property type="match status" value="1"/>
</dbReference>
<protein>
    <recommendedName>
        <fullName evidence="1">Phosphoribosyltransferase domain-containing protein</fullName>
    </recommendedName>
</protein>
<dbReference type="CDD" id="cd06223">
    <property type="entry name" value="PRTases_typeI"/>
    <property type="match status" value="1"/>
</dbReference>
<reference evidence="2 3" key="1">
    <citation type="submission" date="2016-12" db="EMBL/GenBank/DDBJ databases">
        <title>Marinobacter lutaoensis whole genome sequencing.</title>
        <authorList>
            <person name="Verma A."/>
            <person name="Krishnamurthi S."/>
        </authorList>
    </citation>
    <scope>NUCLEOTIDE SEQUENCE [LARGE SCALE GENOMIC DNA]</scope>
    <source>
        <strain evidence="2 3">T5054</strain>
    </source>
</reference>
<keyword evidence="3" id="KW-1185">Reference proteome</keyword>
<dbReference type="Gene3D" id="3.30.1310.20">
    <property type="entry name" value="PRTase-like"/>
    <property type="match status" value="1"/>
</dbReference>
<evidence type="ECO:0000313" key="3">
    <source>
        <dbReference type="Proteomes" id="UP000189339"/>
    </source>
</evidence>
<dbReference type="InterPro" id="IPR000836">
    <property type="entry name" value="PRTase_dom"/>
</dbReference>
<comment type="caution">
    <text evidence="2">The sequence shown here is derived from an EMBL/GenBank/DDBJ whole genome shotgun (WGS) entry which is preliminary data.</text>
</comment>
<dbReference type="Gene3D" id="3.40.50.2020">
    <property type="match status" value="1"/>
</dbReference>
<dbReference type="AlphaFoldDB" id="A0A1V2DUD0"/>
<gene>
    <name evidence="2" type="ORF">BTO32_07150</name>
</gene>
<dbReference type="OrthoDB" id="9810066at2"/>
<evidence type="ECO:0000259" key="1">
    <source>
        <dbReference type="Pfam" id="PF00156"/>
    </source>
</evidence>
<dbReference type="InterPro" id="IPR029057">
    <property type="entry name" value="PRTase-like"/>
</dbReference>
<proteinExistence type="predicted"/>
<evidence type="ECO:0000313" key="2">
    <source>
        <dbReference type="EMBL" id="ONF44060.1"/>
    </source>
</evidence>
<organism evidence="2 3">
    <name type="scientific">Marinobacter lutaoensis</name>
    <dbReference type="NCBI Taxonomy" id="135739"/>
    <lineage>
        <taxon>Bacteria</taxon>
        <taxon>Pseudomonadati</taxon>
        <taxon>Pseudomonadota</taxon>
        <taxon>Gammaproteobacteria</taxon>
        <taxon>Pseudomonadales</taxon>
        <taxon>Marinobacteraceae</taxon>
        <taxon>Marinobacter</taxon>
    </lineage>
</organism>
<sequence>MSALGGFLMATSLFKDRRDAGRQLAEVVSGVVTDPDACVLGLPRGGIPVAYEIALRLGLPLDFLNLRKLGVPWQPELAMGAVGEDGVPHLDSERVTAMAITPTQIRSVKDRELRVIQARGTRYRSQCPPLDVQGRTAILVDDGIATGATVDLAIEQVKRAGAHAIVLAVPVAPAEARDRYDDLVDHFVCLHEPWTFHCVGAWYEDFGEVSDDDVCRLLRDASERG</sequence>
<dbReference type="Proteomes" id="UP000189339">
    <property type="component" value="Unassembled WGS sequence"/>
</dbReference>
<name>A0A1V2DUD0_9GAMM</name>